<dbReference type="PANTHER" id="PTHR33639">
    <property type="entry name" value="THIOL-DISULFIDE OXIDOREDUCTASE DCC"/>
    <property type="match status" value="1"/>
</dbReference>
<protein>
    <submittedName>
        <fullName evidence="1">DUF393 domain-containing protein</fullName>
    </submittedName>
</protein>
<evidence type="ECO:0000313" key="2">
    <source>
        <dbReference type="Proteomes" id="UP000290218"/>
    </source>
</evidence>
<dbReference type="EMBL" id="SDHX01000001">
    <property type="protein sequence ID" value="RXK54818.1"/>
    <property type="molecule type" value="Genomic_DNA"/>
</dbReference>
<gene>
    <name evidence="1" type="ORF">ESB00_02660</name>
</gene>
<dbReference type="GO" id="GO:0015035">
    <property type="term" value="F:protein-disulfide reductase activity"/>
    <property type="evidence" value="ECO:0007669"/>
    <property type="project" value="InterPro"/>
</dbReference>
<evidence type="ECO:0000313" key="1">
    <source>
        <dbReference type="EMBL" id="RXK54818.1"/>
    </source>
</evidence>
<dbReference type="Proteomes" id="UP000290218">
    <property type="component" value="Unassembled WGS sequence"/>
</dbReference>
<dbReference type="RefSeq" id="WP_129046181.1">
    <property type="nucleotide sequence ID" value="NZ_SDHX01000001.1"/>
</dbReference>
<comment type="caution">
    <text evidence="1">The sequence shown here is derived from an EMBL/GenBank/DDBJ whole genome shotgun (WGS) entry which is preliminary data.</text>
</comment>
<sequence length="141" mass="16042">MSDAYRAPVLLYDGECGLCNFVVRLLLRTDRQGRLRFSPLQGEKGQAYLRVWGLPTDDFDSLVFVPDWDAPDRSAPLLRTDGALAAAAVVGGIWRLITWARVLPAWARDPFYKLVARTRYALFGAYRPRPLAKPEWGERFL</sequence>
<accession>A0A4Q1C7K3</accession>
<keyword evidence="2" id="KW-1185">Reference proteome</keyword>
<name>A0A4Q1C7K3_9BACT</name>
<dbReference type="OrthoDB" id="9785438at2"/>
<dbReference type="Pfam" id="PF04134">
    <property type="entry name" value="DCC1-like"/>
    <property type="match status" value="1"/>
</dbReference>
<dbReference type="AlphaFoldDB" id="A0A4Q1C7K3"/>
<dbReference type="PANTHER" id="PTHR33639:SF2">
    <property type="entry name" value="DUF393 DOMAIN-CONTAINING PROTEIN"/>
    <property type="match status" value="1"/>
</dbReference>
<reference evidence="1 2" key="1">
    <citation type="submission" date="2019-01" db="EMBL/GenBank/DDBJ databases">
        <title>Lacunisphaera sp. strain TWA-58.</title>
        <authorList>
            <person name="Chen W.-M."/>
        </authorList>
    </citation>
    <scope>NUCLEOTIDE SEQUENCE [LARGE SCALE GENOMIC DNA]</scope>
    <source>
        <strain evidence="1 2">TWA-58</strain>
    </source>
</reference>
<organism evidence="1 2">
    <name type="scientific">Oleiharenicola lentus</name>
    <dbReference type="NCBI Taxonomy" id="2508720"/>
    <lineage>
        <taxon>Bacteria</taxon>
        <taxon>Pseudomonadati</taxon>
        <taxon>Verrucomicrobiota</taxon>
        <taxon>Opitutia</taxon>
        <taxon>Opitutales</taxon>
        <taxon>Opitutaceae</taxon>
        <taxon>Oleiharenicola</taxon>
    </lineage>
</organism>
<proteinExistence type="predicted"/>
<dbReference type="InterPro" id="IPR052927">
    <property type="entry name" value="DCC_oxidoreductase"/>
</dbReference>
<dbReference type="InterPro" id="IPR007263">
    <property type="entry name" value="DCC1-like"/>
</dbReference>